<name>A0A0P8YZE3_9CLOT</name>
<evidence type="ECO:0000256" key="9">
    <source>
        <dbReference type="ARBA" id="ARBA00022741"/>
    </source>
</evidence>
<comment type="pathway">
    <text evidence="2 13">Cofactor biosynthesis; (R)-pantothenate biosynthesis; (R)-pantothenate from (R)-pantoate and beta-alanine: step 1/1.</text>
</comment>
<dbReference type="Pfam" id="PF02569">
    <property type="entry name" value="Pantoate_ligase"/>
    <property type="match status" value="1"/>
</dbReference>
<accession>A0A0P8YZE3</accession>
<feature type="binding site" evidence="13">
    <location>
        <position position="154"/>
    </location>
    <ligand>
        <name>(R)-pantoate</name>
        <dbReference type="ChEBI" id="CHEBI:15980"/>
    </ligand>
</feature>
<dbReference type="EMBL" id="LKET01000026">
    <property type="protein sequence ID" value="KPU45230.1"/>
    <property type="molecule type" value="Genomic_DNA"/>
</dbReference>
<feature type="binding site" evidence="13">
    <location>
        <position position="61"/>
    </location>
    <ligand>
        <name>beta-alanine</name>
        <dbReference type="ChEBI" id="CHEBI:57966"/>
    </ligand>
</feature>
<dbReference type="OrthoDB" id="9773087at2"/>
<feature type="binding site" evidence="13">
    <location>
        <position position="177"/>
    </location>
    <ligand>
        <name>ATP</name>
        <dbReference type="ChEBI" id="CHEBI:30616"/>
    </ligand>
</feature>
<reference evidence="14 15" key="1">
    <citation type="submission" date="2015-09" db="EMBL/GenBank/DDBJ databases">
        <title>Genome sequence of Oxobacter pfennigii DSM 3222.</title>
        <authorList>
            <person name="Poehlein A."/>
            <person name="Bengelsdorf F.R."/>
            <person name="Schiel-Bengelsdorf B."/>
            <person name="Duerre P."/>
            <person name="Daniel R."/>
        </authorList>
    </citation>
    <scope>NUCLEOTIDE SEQUENCE [LARGE SCALE GENOMIC DNA]</scope>
    <source>
        <strain evidence="14 15">DSM 3222</strain>
    </source>
</reference>
<evidence type="ECO:0000256" key="6">
    <source>
        <dbReference type="ARBA" id="ARBA00022490"/>
    </source>
</evidence>
<comment type="similarity">
    <text evidence="3 13">Belongs to the pantothenate synthetase family.</text>
</comment>
<dbReference type="Gene3D" id="3.30.1300.10">
    <property type="entry name" value="Pantoate-beta-alanine ligase, C-terminal domain"/>
    <property type="match status" value="1"/>
</dbReference>
<dbReference type="PATRIC" id="fig|36849.3.peg.1197"/>
<comment type="function">
    <text evidence="12 13">Catalyzes the condensation of pantoate with beta-alanine in an ATP-dependent reaction via a pantoyl-adenylate intermediate.</text>
</comment>
<keyword evidence="8 13" id="KW-0566">Pantothenate biosynthesis</keyword>
<evidence type="ECO:0000256" key="4">
    <source>
        <dbReference type="ARBA" id="ARBA00012219"/>
    </source>
</evidence>
<evidence type="ECO:0000256" key="5">
    <source>
        <dbReference type="ARBA" id="ARBA00014155"/>
    </source>
</evidence>
<dbReference type="GO" id="GO:0005829">
    <property type="term" value="C:cytosol"/>
    <property type="evidence" value="ECO:0007669"/>
    <property type="project" value="TreeGrafter"/>
</dbReference>
<evidence type="ECO:0000256" key="2">
    <source>
        <dbReference type="ARBA" id="ARBA00004990"/>
    </source>
</evidence>
<dbReference type="InterPro" id="IPR042176">
    <property type="entry name" value="Pantoate_ligase_C"/>
</dbReference>
<evidence type="ECO:0000256" key="10">
    <source>
        <dbReference type="ARBA" id="ARBA00022840"/>
    </source>
</evidence>
<dbReference type="InterPro" id="IPR014729">
    <property type="entry name" value="Rossmann-like_a/b/a_fold"/>
</dbReference>
<comment type="subcellular location">
    <subcellularLocation>
        <location evidence="1 13">Cytoplasm</location>
    </subcellularLocation>
</comment>
<dbReference type="InterPro" id="IPR003721">
    <property type="entry name" value="Pantoate_ligase"/>
</dbReference>
<dbReference type="GO" id="GO:0004592">
    <property type="term" value="F:pantoate-beta-alanine ligase activity"/>
    <property type="evidence" value="ECO:0007669"/>
    <property type="project" value="UniProtKB-UniRule"/>
</dbReference>
<keyword evidence="10 13" id="KW-0067">ATP-binding</keyword>
<evidence type="ECO:0000313" key="15">
    <source>
        <dbReference type="Proteomes" id="UP000050326"/>
    </source>
</evidence>
<organism evidence="14 15">
    <name type="scientific">Oxobacter pfennigii</name>
    <dbReference type="NCBI Taxonomy" id="36849"/>
    <lineage>
        <taxon>Bacteria</taxon>
        <taxon>Bacillati</taxon>
        <taxon>Bacillota</taxon>
        <taxon>Clostridia</taxon>
        <taxon>Eubacteriales</taxon>
        <taxon>Clostridiaceae</taxon>
        <taxon>Oxobacter</taxon>
    </lineage>
</organism>
<comment type="subunit">
    <text evidence="13">Homodimer.</text>
</comment>
<comment type="miscellaneous">
    <text evidence="13">The reaction proceeds by a bi uni uni bi ping pong mechanism.</text>
</comment>
<dbReference type="GO" id="GO:0005524">
    <property type="term" value="F:ATP binding"/>
    <property type="evidence" value="ECO:0007669"/>
    <property type="project" value="UniProtKB-KW"/>
</dbReference>
<evidence type="ECO:0000256" key="11">
    <source>
        <dbReference type="ARBA" id="ARBA00048258"/>
    </source>
</evidence>
<dbReference type="PANTHER" id="PTHR21299:SF1">
    <property type="entry name" value="PANTOATE--BETA-ALANINE LIGASE"/>
    <property type="match status" value="1"/>
</dbReference>
<dbReference type="GO" id="GO:0015940">
    <property type="term" value="P:pantothenate biosynthetic process"/>
    <property type="evidence" value="ECO:0007669"/>
    <property type="project" value="UniProtKB-UniRule"/>
</dbReference>
<dbReference type="PANTHER" id="PTHR21299">
    <property type="entry name" value="CYTIDYLATE KINASE/PANTOATE-BETA-ALANINE LIGASE"/>
    <property type="match status" value="1"/>
</dbReference>
<keyword evidence="9 13" id="KW-0547">Nucleotide-binding</keyword>
<feature type="binding site" evidence="13">
    <location>
        <position position="61"/>
    </location>
    <ligand>
        <name>(R)-pantoate</name>
        <dbReference type="ChEBI" id="CHEBI:15980"/>
    </ligand>
</feature>
<dbReference type="CDD" id="cd00560">
    <property type="entry name" value="PanC"/>
    <property type="match status" value="1"/>
</dbReference>
<evidence type="ECO:0000256" key="12">
    <source>
        <dbReference type="ARBA" id="ARBA00055042"/>
    </source>
</evidence>
<protein>
    <recommendedName>
        <fullName evidence="5 13">Pantothenate synthetase</fullName>
        <shortName evidence="13">PS</shortName>
        <ecNumber evidence="4 13">6.3.2.1</ecNumber>
    </recommendedName>
    <alternativeName>
        <fullName evidence="13">Pantoate--beta-alanine ligase</fullName>
    </alternativeName>
    <alternativeName>
        <fullName evidence="13">Pantoate-activating enzyme</fullName>
    </alternativeName>
</protein>
<gene>
    <name evidence="13 14" type="primary">panC</name>
    <name evidence="14" type="ORF">OXPF_11210</name>
</gene>
<evidence type="ECO:0000256" key="1">
    <source>
        <dbReference type="ARBA" id="ARBA00004496"/>
    </source>
</evidence>
<feature type="binding site" evidence="13">
    <location>
        <begin position="30"/>
        <end position="37"/>
    </location>
    <ligand>
        <name>ATP</name>
        <dbReference type="ChEBI" id="CHEBI:30616"/>
    </ligand>
</feature>
<feature type="binding site" evidence="13">
    <location>
        <begin position="185"/>
        <end position="188"/>
    </location>
    <ligand>
        <name>ATP</name>
        <dbReference type="ChEBI" id="CHEBI:30616"/>
    </ligand>
</feature>
<dbReference type="NCBIfam" id="TIGR00018">
    <property type="entry name" value="panC"/>
    <property type="match status" value="1"/>
</dbReference>
<comment type="caution">
    <text evidence="14">The sequence shown here is derived from an EMBL/GenBank/DDBJ whole genome shotgun (WGS) entry which is preliminary data.</text>
</comment>
<evidence type="ECO:0000256" key="13">
    <source>
        <dbReference type="HAMAP-Rule" id="MF_00158"/>
    </source>
</evidence>
<dbReference type="FunFam" id="3.40.50.620:FF:000114">
    <property type="entry name" value="Pantothenate synthetase"/>
    <property type="match status" value="1"/>
</dbReference>
<dbReference type="SUPFAM" id="SSF52374">
    <property type="entry name" value="Nucleotidylyl transferase"/>
    <property type="match status" value="1"/>
</dbReference>
<keyword evidence="15" id="KW-1185">Reference proteome</keyword>
<dbReference type="STRING" id="36849.OXPF_11210"/>
<dbReference type="RefSeq" id="WP_054874225.1">
    <property type="nucleotide sequence ID" value="NZ_LKET01000026.1"/>
</dbReference>
<evidence type="ECO:0000256" key="7">
    <source>
        <dbReference type="ARBA" id="ARBA00022598"/>
    </source>
</evidence>
<dbReference type="Proteomes" id="UP000050326">
    <property type="component" value="Unassembled WGS sequence"/>
</dbReference>
<feature type="binding site" evidence="13">
    <location>
        <begin position="148"/>
        <end position="151"/>
    </location>
    <ligand>
        <name>ATP</name>
        <dbReference type="ChEBI" id="CHEBI:30616"/>
    </ligand>
</feature>
<feature type="active site" description="Proton donor" evidence="13">
    <location>
        <position position="37"/>
    </location>
</feature>
<sequence>MSMIKTAAELEAWCRSVDRRNKTLGFVPTMGYLHEGHCSLIKAAKSQNGLVVASVFVNPTQFAPGEDFESYPRDIGRDYKLAREAGADVVFNPEVGEIYVPGSSTVIEVTGNITKKLCGASRPTHFEGVTTIVSILFNIVRPDNAYFGQKDAQQALIIKKMVRDLHIPVEVIVCPIVREMDGLAMSSRNVYLNPEERKQATCLNVGLQKAAEYLASGAVDCRSVTRLTEIIESHIHSRDLAVIDYVKILDGETLDDITAIEPGKTALAAVAVKFGKTRLIDNRVLSI</sequence>
<dbReference type="EC" id="6.3.2.1" evidence="4 13"/>
<evidence type="ECO:0000256" key="3">
    <source>
        <dbReference type="ARBA" id="ARBA00009256"/>
    </source>
</evidence>
<dbReference type="HAMAP" id="MF_00158">
    <property type="entry name" value="PanC"/>
    <property type="match status" value="1"/>
</dbReference>
<dbReference type="AlphaFoldDB" id="A0A0P8YZE3"/>
<dbReference type="Gene3D" id="3.40.50.620">
    <property type="entry name" value="HUPs"/>
    <property type="match status" value="1"/>
</dbReference>
<evidence type="ECO:0000313" key="14">
    <source>
        <dbReference type="EMBL" id="KPU45230.1"/>
    </source>
</evidence>
<comment type="catalytic activity">
    <reaction evidence="11 13">
        <text>(R)-pantoate + beta-alanine + ATP = (R)-pantothenate + AMP + diphosphate + H(+)</text>
        <dbReference type="Rhea" id="RHEA:10912"/>
        <dbReference type="ChEBI" id="CHEBI:15378"/>
        <dbReference type="ChEBI" id="CHEBI:15980"/>
        <dbReference type="ChEBI" id="CHEBI:29032"/>
        <dbReference type="ChEBI" id="CHEBI:30616"/>
        <dbReference type="ChEBI" id="CHEBI:33019"/>
        <dbReference type="ChEBI" id="CHEBI:57966"/>
        <dbReference type="ChEBI" id="CHEBI:456215"/>
        <dbReference type="EC" id="6.3.2.1"/>
    </reaction>
</comment>
<keyword evidence="6 13" id="KW-0963">Cytoplasm</keyword>
<dbReference type="UniPathway" id="UPA00028">
    <property type="reaction ID" value="UER00005"/>
</dbReference>
<evidence type="ECO:0000256" key="8">
    <source>
        <dbReference type="ARBA" id="ARBA00022655"/>
    </source>
</evidence>
<keyword evidence="7 13" id="KW-0436">Ligase</keyword>
<proteinExistence type="inferred from homology"/>